<evidence type="ECO:0000256" key="1">
    <source>
        <dbReference type="SAM" id="Phobius"/>
    </source>
</evidence>
<dbReference type="EMBL" id="CP095848">
    <property type="protein sequence ID" value="UPL50164.1"/>
    <property type="molecule type" value="Genomic_DNA"/>
</dbReference>
<feature type="transmembrane region" description="Helical" evidence="1">
    <location>
        <begin position="94"/>
        <end position="116"/>
    </location>
</feature>
<feature type="transmembrane region" description="Helical" evidence="1">
    <location>
        <begin position="122"/>
        <end position="142"/>
    </location>
</feature>
<feature type="transmembrane region" description="Helical" evidence="1">
    <location>
        <begin position="203"/>
        <end position="223"/>
    </location>
</feature>
<feature type="transmembrane region" description="Helical" evidence="1">
    <location>
        <begin position="39"/>
        <end position="59"/>
    </location>
</feature>
<organism evidence="2 3">
    <name type="scientific">Hymenobacter sublimis</name>
    <dbReference type="NCBI Taxonomy" id="2933777"/>
    <lineage>
        <taxon>Bacteria</taxon>
        <taxon>Pseudomonadati</taxon>
        <taxon>Bacteroidota</taxon>
        <taxon>Cytophagia</taxon>
        <taxon>Cytophagales</taxon>
        <taxon>Hymenobacteraceae</taxon>
        <taxon>Hymenobacter</taxon>
    </lineage>
</organism>
<dbReference type="RefSeq" id="WP_247976209.1">
    <property type="nucleotide sequence ID" value="NZ_CP095848.1"/>
</dbReference>
<name>A0ABY4JE02_9BACT</name>
<feature type="transmembrane region" description="Helical" evidence="1">
    <location>
        <begin position="163"/>
        <end position="183"/>
    </location>
</feature>
<sequence>MDTSASLQVLNRALEAAPLVTFACAWVRRHHLPAAFRPVYYYVGIKALFYFLDTFSRLVFRNNVYLYHAGTVVLVCCLLQTYRQLLPERFHPFIKAGLLVFLVVALLDAAVLNGLFTDVNTYSQAWGCAMLLALAIWHVLYLTRGAQQHPLETQPEFFLSTAVLVYCSSSIVSYVAINIIYHAGYDVATLIRLDTLLSAPDMLLMAVQMGLLAWMFQLFPLSVSPRRALPHWLHYSRWHPRRYRLLGRPLVGLRLPQPSRWSAT</sequence>
<dbReference type="Proteomes" id="UP000829647">
    <property type="component" value="Chromosome"/>
</dbReference>
<keyword evidence="1" id="KW-0472">Membrane</keyword>
<proteinExistence type="predicted"/>
<keyword evidence="1" id="KW-0812">Transmembrane</keyword>
<reference evidence="2 3" key="1">
    <citation type="submission" date="2022-04" db="EMBL/GenBank/DDBJ databases">
        <title>Hymenobacter sp. isolated from the air.</title>
        <authorList>
            <person name="Won M."/>
            <person name="Lee C.-M."/>
            <person name="Woen H.-Y."/>
            <person name="Kwon S.-W."/>
        </authorList>
    </citation>
    <scope>NUCLEOTIDE SEQUENCE [LARGE SCALE GENOMIC DNA]</scope>
    <source>
        <strain evidence="3">5516 S-25</strain>
    </source>
</reference>
<protein>
    <submittedName>
        <fullName evidence="2">Uncharacterized protein</fullName>
    </submittedName>
</protein>
<accession>A0ABY4JE02</accession>
<evidence type="ECO:0000313" key="2">
    <source>
        <dbReference type="EMBL" id="UPL50164.1"/>
    </source>
</evidence>
<feature type="transmembrane region" description="Helical" evidence="1">
    <location>
        <begin position="65"/>
        <end position="82"/>
    </location>
</feature>
<evidence type="ECO:0000313" key="3">
    <source>
        <dbReference type="Proteomes" id="UP000829647"/>
    </source>
</evidence>
<keyword evidence="3" id="KW-1185">Reference proteome</keyword>
<gene>
    <name evidence="2" type="ORF">MWH26_04455</name>
</gene>
<keyword evidence="1" id="KW-1133">Transmembrane helix</keyword>